<reference evidence="2 3" key="1">
    <citation type="journal article" date="2016" name="Proc. Natl. Acad. Sci. U.S.A.">
        <title>Comparative genomics of biotechnologically important yeasts.</title>
        <authorList>
            <person name="Riley R."/>
            <person name="Haridas S."/>
            <person name="Wolfe K.H."/>
            <person name="Lopes M.R."/>
            <person name="Hittinger C.T."/>
            <person name="Goeker M."/>
            <person name="Salamov A.A."/>
            <person name="Wisecaver J.H."/>
            <person name="Long T.M."/>
            <person name="Calvey C.H."/>
            <person name="Aerts A.L."/>
            <person name="Barry K.W."/>
            <person name="Choi C."/>
            <person name="Clum A."/>
            <person name="Coughlan A.Y."/>
            <person name="Deshpande S."/>
            <person name="Douglass A.P."/>
            <person name="Hanson S.J."/>
            <person name="Klenk H.-P."/>
            <person name="LaButti K.M."/>
            <person name="Lapidus A."/>
            <person name="Lindquist E.A."/>
            <person name="Lipzen A.M."/>
            <person name="Meier-Kolthoff J.P."/>
            <person name="Ohm R.A."/>
            <person name="Otillar R.P."/>
            <person name="Pangilinan J.L."/>
            <person name="Peng Y."/>
            <person name="Rokas A."/>
            <person name="Rosa C.A."/>
            <person name="Scheuner C."/>
            <person name="Sibirny A.A."/>
            <person name="Slot J.C."/>
            <person name="Stielow J.B."/>
            <person name="Sun H."/>
            <person name="Kurtzman C.P."/>
            <person name="Blackwell M."/>
            <person name="Grigoriev I.V."/>
            <person name="Jeffries T.W."/>
        </authorList>
    </citation>
    <scope>NUCLEOTIDE SEQUENCE [LARGE SCALE GENOMIC DNA]</scope>
    <source>
        <strain evidence="2 3">NRRL Y-11557</strain>
    </source>
</reference>
<accession>A0A1E3QBL5</accession>
<dbReference type="InterPro" id="IPR022127">
    <property type="entry name" value="STIMATE/YPL162C"/>
</dbReference>
<dbReference type="EMBL" id="KV454291">
    <property type="protein sequence ID" value="ODQ75056.1"/>
    <property type="molecule type" value="Genomic_DNA"/>
</dbReference>
<dbReference type="OrthoDB" id="431202at2759"/>
<evidence type="ECO:0000313" key="3">
    <source>
        <dbReference type="Proteomes" id="UP000094385"/>
    </source>
</evidence>
<dbReference type="STRING" id="675824.A0A1E3QBL5"/>
<dbReference type="PANTHER" id="PTHR31735:SF1">
    <property type="entry name" value="VACUOLAR MEMBRANE PROTEIN YPL162C"/>
    <property type="match status" value="1"/>
</dbReference>
<evidence type="ECO:0008006" key="4">
    <source>
        <dbReference type="Google" id="ProtNLM"/>
    </source>
</evidence>
<dbReference type="AlphaFoldDB" id="A0A1E3QBL5"/>
<keyword evidence="1" id="KW-0812">Transmembrane</keyword>
<proteinExistence type="predicted"/>
<keyword evidence="1" id="KW-1133">Transmembrane helix</keyword>
<evidence type="ECO:0000313" key="2">
    <source>
        <dbReference type="EMBL" id="ODQ75056.1"/>
    </source>
</evidence>
<keyword evidence="3" id="KW-1185">Reference proteome</keyword>
<dbReference type="GO" id="GO:0016020">
    <property type="term" value="C:membrane"/>
    <property type="evidence" value="ECO:0007669"/>
    <property type="project" value="TreeGrafter"/>
</dbReference>
<sequence>MDVDNQCQLLGPFALLVQGAMGGLAVLSLVYKRYQEHPRRPVIVWVFDVSKQILGAGGIHVINLFLAILSSTHEEDTASNPCNWYFLNILLDTTIGVPILWFFLSMIGKLVLQVGIIGARSGEYGHPPKFSWFLKQAVIYFLGLSCMKFVVYVLLTVLPFWDNLAGFLLSWTRGHDKVEVSFVMLIFPLIMNMVQYYLVDSIIKSHDRKIVSSRSPSVESISDSDSLIAEGPMSRTNWGFRDEPAEDDAILVERRMD</sequence>
<feature type="transmembrane region" description="Helical" evidence="1">
    <location>
        <begin position="138"/>
        <end position="161"/>
    </location>
</feature>
<dbReference type="Pfam" id="PF12400">
    <property type="entry name" value="STIMATE"/>
    <property type="match status" value="1"/>
</dbReference>
<keyword evidence="1" id="KW-0472">Membrane</keyword>
<dbReference type="PANTHER" id="PTHR31735">
    <property type="entry name" value="VACUOLAR MEMBRANE PROTEIN YPL162C"/>
    <property type="match status" value="1"/>
</dbReference>
<organism evidence="2 3">
    <name type="scientific">Lipomyces starkeyi NRRL Y-11557</name>
    <dbReference type="NCBI Taxonomy" id="675824"/>
    <lineage>
        <taxon>Eukaryota</taxon>
        <taxon>Fungi</taxon>
        <taxon>Dikarya</taxon>
        <taxon>Ascomycota</taxon>
        <taxon>Saccharomycotina</taxon>
        <taxon>Lipomycetes</taxon>
        <taxon>Lipomycetales</taxon>
        <taxon>Lipomycetaceae</taxon>
        <taxon>Lipomyces</taxon>
    </lineage>
</organism>
<feature type="transmembrane region" description="Helical" evidence="1">
    <location>
        <begin position="12"/>
        <end position="31"/>
    </location>
</feature>
<evidence type="ECO:0000256" key="1">
    <source>
        <dbReference type="SAM" id="Phobius"/>
    </source>
</evidence>
<gene>
    <name evidence="2" type="ORF">LIPSTDRAFT_69240</name>
</gene>
<feature type="transmembrane region" description="Helical" evidence="1">
    <location>
        <begin position="181"/>
        <end position="199"/>
    </location>
</feature>
<name>A0A1E3QBL5_LIPST</name>
<dbReference type="Proteomes" id="UP000094385">
    <property type="component" value="Unassembled WGS sequence"/>
</dbReference>
<feature type="transmembrane region" description="Helical" evidence="1">
    <location>
        <begin position="52"/>
        <end position="72"/>
    </location>
</feature>
<protein>
    <recommendedName>
        <fullName evidence="4">Vacuolar membrane protein</fullName>
    </recommendedName>
</protein>